<dbReference type="Pfam" id="PF00884">
    <property type="entry name" value="Sulfatase"/>
    <property type="match status" value="1"/>
</dbReference>
<keyword evidence="1" id="KW-0479">Metal-binding</keyword>
<dbReference type="InParanoid" id="A0A146G884"/>
<evidence type="ECO:0000313" key="4">
    <source>
        <dbReference type="EMBL" id="GAT33671.1"/>
    </source>
</evidence>
<reference evidence="5" key="1">
    <citation type="journal article" date="2017" name="Genome Announc.">
        <title>Draft Genome Sequence of Terrimicrobium sacchariphilum NM-5T, a Facultative Anaerobic Soil Bacterium of the Class Spartobacteria.</title>
        <authorList>
            <person name="Qiu Y.L."/>
            <person name="Tourlousse D.M."/>
            <person name="Matsuura N."/>
            <person name="Ohashi A."/>
            <person name="Sekiguchi Y."/>
        </authorList>
    </citation>
    <scope>NUCLEOTIDE SEQUENCE [LARGE SCALE GENOMIC DNA]</scope>
    <source>
        <strain evidence="5">NM-5</strain>
    </source>
</reference>
<dbReference type="SUPFAM" id="SSF53649">
    <property type="entry name" value="Alkaline phosphatase-like"/>
    <property type="match status" value="1"/>
</dbReference>
<dbReference type="FunCoup" id="A0A146G884">
    <property type="interactions" value="202"/>
</dbReference>
<evidence type="ECO:0000256" key="2">
    <source>
        <dbReference type="ARBA" id="ARBA00022801"/>
    </source>
</evidence>
<organism evidence="4 5">
    <name type="scientific">Terrimicrobium sacchariphilum</name>
    <dbReference type="NCBI Taxonomy" id="690879"/>
    <lineage>
        <taxon>Bacteria</taxon>
        <taxon>Pseudomonadati</taxon>
        <taxon>Verrucomicrobiota</taxon>
        <taxon>Terrimicrobiia</taxon>
        <taxon>Terrimicrobiales</taxon>
        <taxon>Terrimicrobiaceae</taxon>
        <taxon>Terrimicrobium</taxon>
    </lineage>
</organism>
<dbReference type="Gene3D" id="3.40.720.10">
    <property type="entry name" value="Alkaline Phosphatase, subunit A"/>
    <property type="match status" value="1"/>
</dbReference>
<dbReference type="GO" id="GO:0005737">
    <property type="term" value="C:cytoplasm"/>
    <property type="evidence" value="ECO:0007669"/>
    <property type="project" value="TreeGrafter"/>
</dbReference>
<dbReference type="PANTHER" id="PTHR45953">
    <property type="entry name" value="IDURONATE 2-SULFATASE"/>
    <property type="match status" value="1"/>
</dbReference>
<keyword evidence="5" id="KW-1185">Reference proteome</keyword>
<dbReference type="InterPro" id="IPR017850">
    <property type="entry name" value="Alkaline_phosphatase_core_sf"/>
</dbReference>
<evidence type="ECO:0000256" key="1">
    <source>
        <dbReference type="ARBA" id="ARBA00022723"/>
    </source>
</evidence>
<sequence>MKNILFLMADEFRHDVAGFAGNPVARTPYLDQLAANAMRFDRAYTPSPVCVPARQCMATGRYPQRAGCTQFLADIPPGSPTFARWFAERGYYTVACGKLHHRGPDQMQGWMHRIGSETAVRWPDAYGERNQIGRRKWQGADDLRKAGPGVSPLGIHDDYTVQGACDFIRIHFGGMYDLSPETPLLMMVSLQQPHFPLLAEDDLYHYYHNRVPVFTDQPRPDLSALNVGRIGEDEGIGPEDLRRATAAYYAMVEKTDQRLGRVIRTLEEAGQDLDEWIVVFASDHGDMLGQHGLWEKRKFYDGSARIPLFVRAPGLEPGVNSAPANLVDLFPTLCGLAGLPHPEGVDGRDLVANPPTVTFSQYQADKFMVCDGRWKYMAFPGGEEALFDLASDPEEALNLRHSAGHATQLEEMRQSLERFRAAQQIGRLG</sequence>
<evidence type="ECO:0000313" key="5">
    <source>
        <dbReference type="Proteomes" id="UP000076023"/>
    </source>
</evidence>
<comment type="caution">
    <text evidence="4">The sequence shown here is derived from an EMBL/GenBank/DDBJ whole genome shotgun (WGS) entry which is preliminary data.</text>
</comment>
<dbReference type="EMBL" id="BDCO01000002">
    <property type="protein sequence ID" value="GAT33671.1"/>
    <property type="molecule type" value="Genomic_DNA"/>
</dbReference>
<gene>
    <name evidence="4" type="ORF">TSACC_22088</name>
</gene>
<dbReference type="Proteomes" id="UP000076023">
    <property type="component" value="Unassembled WGS sequence"/>
</dbReference>
<dbReference type="RefSeq" id="WP_075079375.1">
    <property type="nucleotide sequence ID" value="NZ_BDCO01000002.1"/>
</dbReference>
<dbReference type="PANTHER" id="PTHR45953:SF1">
    <property type="entry name" value="IDURONATE 2-SULFATASE"/>
    <property type="match status" value="1"/>
</dbReference>
<dbReference type="GO" id="GO:0046872">
    <property type="term" value="F:metal ion binding"/>
    <property type="evidence" value="ECO:0007669"/>
    <property type="project" value="UniProtKB-KW"/>
</dbReference>
<dbReference type="STRING" id="690879.TSACC_22088"/>
<dbReference type="OrthoDB" id="9762324at2"/>
<name>A0A146G884_TERSA</name>
<accession>A0A146G884</accession>
<keyword evidence="2" id="KW-0378">Hydrolase</keyword>
<evidence type="ECO:0000259" key="3">
    <source>
        <dbReference type="Pfam" id="PF00884"/>
    </source>
</evidence>
<dbReference type="AlphaFoldDB" id="A0A146G884"/>
<feature type="domain" description="Sulfatase N-terminal" evidence="3">
    <location>
        <begin position="2"/>
        <end position="338"/>
    </location>
</feature>
<dbReference type="InterPro" id="IPR000917">
    <property type="entry name" value="Sulfatase_N"/>
</dbReference>
<protein>
    <submittedName>
        <fullName evidence="4">Choline-sulfatase</fullName>
    </submittedName>
</protein>
<proteinExistence type="predicted"/>
<dbReference type="GO" id="GO:0008484">
    <property type="term" value="F:sulfuric ester hydrolase activity"/>
    <property type="evidence" value="ECO:0007669"/>
    <property type="project" value="TreeGrafter"/>
</dbReference>